<feature type="coiled-coil region" evidence="5">
    <location>
        <begin position="249"/>
        <end position="276"/>
    </location>
</feature>
<evidence type="ECO:0008006" key="10">
    <source>
        <dbReference type="Google" id="ProtNLM"/>
    </source>
</evidence>
<keyword evidence="2 4" id="KW-0863">Zinc-finger</keyword>
<dbReference type="GO" id="GO:0008270">
    <property type="term" value="F:zinc ion binding"/>
    <property type="evidence" value="ECO:0007669"/>
    <property type="project" value="UniProtKB-KW"/>
</dbReference>
<dbReference type="InterPro" id="IPR013083">
    <property type="entry name" value="Znf_RING/FYVE/PHD"/>
</dbReference>
<keyword evidence="9" id="KW-1185">Reference proteome</keyword>
<dbReference type="Pfam" id="PF13923">
    <property type="entry name" value="zf-C3HC4_2"/>
    <property type="match status" value="1"/>
</dbReference>
<reference evidence="8" key="2">
    <citation type="submission" date="2024-06" db="UniProtKB">
        <authorList>
            <consortium name="EnsemblMetazoa"/>
        </authorList>
    </citation>
    <scope>IDENTIFICATION</scope>
</reference>
<evidence type="ECO:0000256" key="1">
    <source>
        <dbReference type="ARBA" id="ARBA00022723"/>
    </source>
</evidence>
<feature type="domain" description="TRAF-type" evidence="7">
    <location>
        <begin position="181"/>
        <end position="238"/>
    </location>
</feature>
<dbReference type="InterPro" id="IPR001841">
    <property type="entry name" value="Znf_RING"/>
</dbReference>
<dbReference type="GeneID" id="105314762"/>
<dbReference type="InterPro" id="IPR001293">
    <property type="entry name" value="Znf_TRAF"/>
</dbReference>
<keyword evidence="5" id="KW-0175">Coiled coil</keyword>
<dbReference type="KEGG" id="aqu:105314762"/>
<protein>
    <recommendedName>
        <fullName evidence="10">RING-type domain-containing protein</fullName>
    </recommendedName>
</protein>
<dbReference type="AlphaFoldDB" id="A0AAN0IQY1"/>
<feature type="domain" description="RING-type" evidence="6">
    <location>
        <begin position="39"/>
        <end position="78"/>
    </location>
</feature>
<dbReference type="PANTHER" id="PTHR10131:SF94">
    <property type="entry name" value="TNF RECEPTOR-ASSOCIATED FACTOR 4"/>
    <property type="match status" value="1"/>
</dbReference>
<dbReference type="Proteomes" id="UP000007879">
    <property type="component" value="Unassembled WGS sequence"/>
</dbReference>
<sequence>MERQVSHEMIKIVAQDTVKLMKDGLSFVKEPPQEIKIECPICLHVMEEPNLTSCCGIHYCEGCIKKALVEKGSCPNCQSDSCHTFLNKDRQRIIQRLNVYCINTDCSWSGDLKDLLQHVNKGRREGECGYEMVKCRCDGCTHEGRRIDLDPHERDECLQRPHTCKYCNKYNSTFHDVTTNHYNYCEMYPITCPNGCTTQRQLTRGTVQGHVRVCPLEIVTCEFEWTGCEERFPRKEMKEHCNDMLIEHMSLLAVACSKLKDENEKLKKRCDALEKRSKSSYLLSRGINQQPSGTPLTLQVPSL</sequence>
<evidence type="ECO:0000259" key="6">
    <source>
        <dbReference type="PROSITE" id="PS50089"/>
    </source>
</evidence>
<feature type="zinc finger region" description="TRAF-type" evidence="4">
    <location>
        <begin position="181"/>
        <end position="238"/>
    </location>
</feature>
<dbReference type="RefSeq" id="XP_011407420.1">
    <property type="nucleotide sequence ID" value="XM_011409118.1"/>
</dbReference>
<dbReference type="SUPFAM" id="SSF57850">
    <property type="entry name" value="RING/U-box"/>
    <property type="match status" value="1"/>
</dbReference>
<evidence type="ECO:0000313" key="8">
    <source>
        <dbReference type="EnsemblMetazoa" id="XP_011407420.1"/>
    </source>
</evidence>
<dbReference type="PROSITE" id="PS50089">
    <property type="entry name" value="ZF_RING_2"/>
    <property type="match status" value="1"/>
</dbReference>
<dbReference type="Gene3D" id="3.30.40.10">
    <property type="entry name" value="Zinc/RING finger domain, C3HC4 (zinc finger)"/>
    <property type="match status" value="2"/>
</dbReference>
<accession>A0AAN0IQY1</accession>
<dbReference type="EnsemblMetazoa" id="XM_011409118.1">
    <property type="protein sequence ID" value="XP_011407420.1"/>
    <property type="gene ID" value="LOC105314762"/>
</dbReference>
<evidence type="ECO:0000256" key="2">
    <source>
        <dbReference type="ARBA" id="ARBA00022771"/>
    </source>
</evidence>
<evidence type="ECO:0000256" key="4">
    <source>
        <dbReference type="PROSITE-ProRule" id="PRU00207"/>
    </source>
</evidence>
<dbReference type="SUPFAM" id="SSF49599">
    <property type="entry name" value="TRAF domain-like"/>
    <property type="match status" value="1"/>
</dbReference>
<evidence type="ECO:0000259" key="7">
    <source>
        <dbReference type="PROSITE" id="PS50145"/>
    </source>
</evidence>
<keyword evidence="3 4" id="KW-0862">Zinc</keyword>
<proteinExistence type="predicted"/>
<dbReference type="PROSITE" id="PS50145">
    <property type="entry name" value="ZF_TRAF"/>
    <property type="match status" value="2"/>
</dbReference>
<keyword evidence="1 4" id="KW-0479">Metal-binding</keyword>
<feature type="domain" description="TRAF-type" evidence="7">
    <location>
        <begin position="118"/>
        <end position="167"/>
    </location>
</feature>
<organism evidence="8 9">
    <name type="scientific">Amphimedon queenslandica</name>
    <name type="common">Sponge</name>
    <dbReference type="NCBI Taxonomy" id="400682"/>
    <lineage>
        <taxon>Eukaryota</taxon>
        <taxon>Metazoa</taxon>
        <taxon>Porifera</taxon>
        <taxon>Demospongiae</taxon>
        <taxon>Heteroscleromorpha</taxon>
        <taxon>Haplosclerida</taxon>
        <taxon>Niphatidae</taxon>
        <taxon>Amphimedon</taxon>
    </lineage>
</organism>
<reference evidence="9" key="1">
    <citation type="journal article" date="2010" name="Nature">
        <title>The Amphimedon queenslandica genome and the evolution of animal complexity.</title>
        <authorList>
            <person name="Srivastava M."/>
            <person name="Simakov O."/>
            <person name="Chapman J."/>
            <person name="Fahey B."/>
            <person name="Gauthier M.E."/>
            <person name="Mitros T."/>
            <person name="Richards G.S."/>
            <person name="Conaco C."/>
            <person name="Dacre M."/>
            <person name="Hellsten U."/>
            <person name="Larroux C."/>
            <person name="Putnam N.H."/>
            <person name="Stanke M."/>
            <person name="Adamska M."/>
            <person name="Darling A."/>
            <person name="Degnan S.M."/>
            <person name="Oakley T.H."/>
            <person name="Plachetzki D.C."/>
            <person name="Zhai Y."/>
            <person name="Adamski M."/>
            <person name="Calcino A."/>
            <person name="Cummins S.F."/>
            <person name="Goodstein D.M."/>
            <person name="Harris C."/>
            <person name="Jackson D.J."/>
            <person name="Leys S.P."/>
            <person name="Shu S."/>
            <person name="Woodcroft B.J."/>
            <person name="Vervoort M."/>
            <person name="Kosik K.S."/>
            <person name="Manning G."/>
            <person name="Degnan B.M."/>
            <person name="Rokhsar D.S."/>
        </authorList>
    </citation>
    <scope>NUCLEOTIDE SEQUENCE [LARGE SCALE GENOMIC DNA]</scope>
</reference>
<evidence type="ECO:0000256" key="3">
    <source>
        <dbReference type="ARBA" id="ARBA00022833"/>
    </source>
</evidence>
<name>A0AAN0IQY1_AMPQE</name>
<evidence type="ECO:0000256" key="5">
    <source>
        <dbReference type="SAM" id="Coils"/>
    </source>
</evidence>
<feature type="zinc finger region" description="TRAF-type" evidence="4">
    <location>
        <begin position="118"/>
        <end position="167"/>
    </location>
</feature>
<dbReference type="PANTHER" id="PTHR10131">
    <property type="entry name" value="TNF RECEPTOR ASSOCIATED FACTOR"/>
    <property type="match status" value="1"/>
</dbReference>
<evidence type="ECO:0000313" key="9">
    <source>
        <dbReference type="Proteomes" id="UP000007879"/>
    </source>
</evidence>
<dbReference type="Pfam" id="PF02176">
    <property type="entry name" value="zf-TRAF"/>
    <property type="match status" value="1"/>
</dbReference>